<evidence type="ECO:0000256" key="2">
    <source>
        <dbReference type="ARBA" id="ARBA00004141"/>
    </source>
</evidence>
<dbReference type="SMART" id="SM00387">
    <property type="entry name" value="HATPase_c"/>
    <property type="match status" value="1"/>
</dbReference>
<sequence length="898" mass="101989">MNSLVLFAVVIVYLALLFFVAHHAEQKKSKIWVNNPYIYALSIAVYCTAWTYYGSIGVAVNQGLQYLAIYIGPVIIIPAWIFINSKIIRIAKVNKISSIADFISLRYGNRRGLGALITLVCIFAIIPYIGLQIKAISETFHLITNTPTSKNILTDNATYVVIMIAMFAGYYGTRYVDASEKRLGIIAAVALESLLKLIFLVLLGVFVTYFVYNGYSDIYDQASKIADFNAKNTFDGLGGSFNWLIMCLLSISAFFLLPRQFHTSIVENRQEKHLKTALWFLPLYLLVFNLFVFPIAWGGRVLFDGQTVNPEFYSILIPLHFGKEWISVLVFLGGLSSSISMIIISALSLSIMLSNNLIIPFGWIGKFKENQASENTRSITNIRKISIFILVVISFIFYRYFILDNSLFSVGLISFVLIAQLAPAFFGAIFWKRGSSKAVIIGLIAGLIICYFGLILPQYYFSYNHEFKGFLRELYDTFAIFNIPYFDRISQIFFWSLFVNTGLFTFISVSLKGDYRERNFAELYVDIDKYIQNHENAFIWRGTAYVSDIKNILVRFLGIQKTEQAFRVFNLKYNINNQVETADSRFIKFSENLLAGRIGTASAKILIEGVTKEDKISLPEVLNILEESKENIITNKKLTEKSNELKSLSEKLQIANEHLIIKDKQKDDFLDSVAHELRTPITAIRAAGEILADDDDMPSEIKKEFLNNIITESDRLSEIINDILYLDKLEHGKTPLNIGFNNIIETYQKAVKPLLHLINSNDIHLSLVNLLSLENFHYDEARMIQVFQNIYGNALKFTEEQGMIQTKFLIQNDNLNIKIFNTGKHIPEADLDSIFDKFYQSNNQNIIKPIGSGLGLAICKNIMLAHGGNIYAENSGLGVTFNINLPTNQQHENIKEEL</sequence>
<keyword evidence="15" id="KW-1185">Reference proteome</keyword>
<evidence type="ECO:0000256" key="1">
    <source>
        <dbReference type="ARBA" id="ARBA00000085"/>
    </source>
</evidence>
<dbReference type="AlphaFoldDB" id="A0A1T5DSZ2"/>
<evidence type="ECO:0000256" key="11">
    <source>
        <dbReference type="ARBA" id="ARBA00023136"/>
    </source>
</evidence>
<feature type="transmembrane region" description="Helical" evidence="12">
    <location>
        <begin position="385"/>
        <end position="402"/>
    </location>
</feature>
<dbReference type="Gene3D" id="3.30.565.10">
    <property type="entry name" value="Histidine kinase-like ATPase, C-terminal domain"/>
    <property type="match status" value="1"/>
</dbReference>
<evidence type="ECO:0000256" key="5">
    <source>
        <dbReference type="ARBA" id="ARBA00022553"/>
    </source>
</evidence>
<reference evidence="14 15" key="1">
    <citation type="submission" date="2017-02" db="EMBL/GenBank/DDBJ databases">
        <authorList>
            <person name="Peterson S.W."/>
        </authorList>
    </citation>
    <scope>NUCLEOTIDE SEQUENCE [LARGE SCALE GENOMIC DNA]</scope>
    <source>
        <strain evidence="14 15">DSM 22323</strain>
    </source>
</reference>
<dbReference type="RefSeq" id="WP_079666263.1">
    <property type="nucleotide sequence ID" value="NZ_FUYZ01000002.1"/>
</dbReference>
<dbReference type="CDD" id="cd00082">
    <property type="entry name" value="HisKA"/>
    <property type="match status" value="1"/>
</dbReference>
<dbReference type="InterPro" id="IPR003594">
    <property type="entry name" value="HATPase_dom"/>
</dbReference>
<feature type="transmembrane region" description="Helical" evidence="12">
    <location>
        <begin position="6"/>
        <end position="24"/>
    </location>
</feature>
<organism evidence="14 15">
    <name type="scientific">Soonwooa buanensis</name>
    <dbReference type="NCBI Taxonomy" id="619805"/>
    <lineage>
        <taxon>Bacteria</taxon>
        <taxon>Pseudomonadati</taxon>
        <taxon>Bacteroidota</taxon>
        <taxon>Flavobacteriia</taxon>
        <taxon>Flavobacteriales</taxon>
        <taxon>Weeksellaceae</taxon>
        <taxon>Chryseobacterium group</taxon>
        <taxon>Soonwooa</taxon>
    </lineage>
</organism>
<dbReference type="OrthoDB" id="9764438at2"/>
<dbReference type="InterPro" id="IPR036097">
    <property type="entry name" value="HisK_dim/P_sf"/>
</dbReference>
<dbReference type="InterPro" id="IPR050736">
    <property type="entry name" value="Sensor_HK_Regulatory"/>
</dbReference>
<keyword evidence="8" id="KW-0418">Kinase</keyword>
<name>A0A1T5DSZ2_9FLAO</name>
<evidence type="ECO:0000313" key="15">
    <source>
        <dbReference type="Proteomes" id="UP000191112"/>
    </source>
</evidence>
<dbReference type="CDD" id="cd00075">
    <property type="entry name" value="HATPase"/>
    <property type="match status" value="1"/>
</dbReference>
<dbReference type="InterPro" id="IPR004358">
    <property type="entry name" value="Sig_transdc_His_kin-like_C"/>
</dbReference>
<dbReference type="GO" id="GO:0000155">
    <property type="term" value="F:phosphorelay sensor kinase activity"/>
    <property type="evidence" value="ECO:0007669"/>
    <property type="project" value="InterPro"/>
</dbReference>
<dbReference type="InterPro" id="IPR038377">
    <property type="entry name" value="Na/Glc_symporter_sf"/>
</dbReference>
<feature type="transmembrane region" description="Helical" evidence="12">
    <location>
        <begin position="113"/>
        <end position="136"/>
    </location>
</feature>
<feature type="transmembrane region" description="Helical" evidence="12">
    <location>
        <begin position="156"/>
        <end position="173"/>
    </location>
</feature>
<keyword evidence="7 12" id="KW-0812">Transmembrane</keyword>
<keyword evidence="10" id="KW-0902">Two-component regulatory system</keyword>
<evidence type="ECO:0000256" key="6">
    <source>
        <dbReference type="ARBA" id="ARBA00022679"/>
    </source>
</evidence>
<feature type="transmembrane region" description="Helical" evidence="12">
    <location>
        <begin position="240"/>
        <end position="257"/>
    </location>
</feature>
<dbReference type="EMBL" id="FUYZ01000002">
    <property type="protein sequence ID" value="SKB74942.1"/>
    <property type="molecule type" value="Genomic_DNA"/>
</dbReference>
<feature type="transmembrane region" description="Helical" evidence="12">
    <location>
        <begin position="339"/>
        <end position="364"/>
    </location>
</feature>
<comment type="catalytic activity">
    <reaction evidence="1">
        <text>ATP + protein L-histidine = ADP + protein N-phospho-L-histidine.</text>
        <dbReference type="EC" id="2.7.13.3"/>
    </reaction>
</comment>
<feature type="transmembrane region" description="Helical" evidence="12">
    <location>
        <begin position="408"/>
        <end position="431"/>
    </location>
</feature>
<gene>
    <name evidence="14" type="ORF">SAMN05660477_00994</name>
</gene>
<dbReference type="Gene3D" id="1.10.287.130">
    <property type="match status" value="1"/>
</dbReference>
<keyword evidence="11 12" id="KW-0472">Membrane</keyword>
<comment type="subcellular location">
    <subcellularLocation>
        <location evidence="2">Membrane</location>
        <topology evidence="2">Multi-pass membrane protein</topology>
    </subcellularLocation>
</comment>
<dbReference type="InterPro" id="IPR003661">
    <property type="entry name" value="HisK_dim/P_dom"/>
</dbReference>
<feature type="transmembrane region" description="Helical" evidence="12">
    <location>
        <begin position="65"/>
        <end position="83"/>
    </location>
</feature>
<dbReference type="PROSITE" id="PS50109">
    <property type="entry name" value="HIS_KIN"/>
    <property type="match status" value="1"/>
</dbReference>
<evidence type="ECO:0000259" key="13">
    <source>
        <dbReference type="PROSITE" id="PS50109"/>
    </source>
</evidence>
<evidence type="ECO:0000256" key="9">
    <source>
        <dbReference type="ARBA" id="ARBA00022989"/>
    </source>
</evidence>
<dbReference type="InterPro" id="IPR036890">
    <property type="entry name" value="HATPase_C_sf"/>
</dbReference>
<dbReference type="Gene3D" id="1.20.1730.10">
    <property type="entry name" value="Sodium/glucose cotransporter"/>
    <property type="match status" value="1"/>
</dbReference>
<dbReference type="Pfam" id="PF02518">
    <property type="entry name" value="HATPase_c"/>
    <property type="match status" value="1"/>
</dbReference>
<evidence type="ECO:0000256" key="4">
    <source>
        <dbReference type="ARBA" id="ARBA00012438"/>
    </source>
</evidence>
<feature type="transmembrane region" description="Helical" evidence="12">
    <location>
        <begin position="36"/>
        <end position="53"/>
    </location>
</feature>
<evidence type="ECO:0000256" key="12">
    <source>
        <dbReference type="SAM" id="Phobius"/>
    </source>
</evidence>
<keyword evidence="5" id="KW-0597">Phosphoprotein</keyword>
<dbReference type="EC" id="2.7.13.3" evidence="4"/>
<feature type="domain" description="Histidine kinase" evidence="13">
    <location>
        <begin position="672"/>
        <end position="889"/>
    </location>
</feature>
<protein>
    <recommendedName>
        <fullName evidence="4">histidine kinase</fullName>
        <ecNumber evidence="4">2.7.13.3</ecNumber>
    </recommendedName>
</protein>
<feature type="transmembrane region" description="Helical" evidence="12">
    <location>
        <begin position="185"/>
        <end position="212"/>
    </location>
</feature>
<feature type="transmembrane region" description="Helical" evidence="12">
    <location>
        <begin position="438"/>
        <end position="461"/>
    </location>
</feature>
<comment type="similarity">
    <text evidence="3">Belongs to the sodium:solute symporter (SSF) (TC 2.A.21) family.</text>
</comment>
<evidence type="ECO:0000256" key="7">
    <source>
        <dbReference type="ARBA" id="ARBA00022692"/>
    </source>
</evidence>
<accession>A0A1T5DSZ2</accession>
<dbReference type="SMART" id="SM00388">
    <property type="entry name" value="HisKA"/>
    <property type="match status" value="1"/>
</dbReference>
<dbReference type="InterPro" id="IPR005467">
    <property type="entry name" value="His_kinase_dom"/>
</dbReference>
<evidence type="ECO:0000256" key="3">
    <source>
        <dbReference type="ARBA" id="ARBA00006434"/>
    </source>
</evidence>
<evidence type="ECO:0000256" key="8">
    <source>
        <dbReference type="ARBA" id="ARBA00022777"/>
    </source>
</evidence>
<dbReference type="Proteomes" id="UP000191112">
    <property type="component" value="Unassembled WGS sequence"/>
</dbReference>
<evidence type="ECO:0000256" key="10">
    <source>
        <dbReference type="ARBA" id="ARBA00023012"/>
    </source>
</evidence>
<feature type="transmembrane region" description="Helical" evidence="12">
    <location>
        <begin position="492"/>
        <end position="511"/>
    </location>
</feature>
<dbReference type="GO" id="GO:0016020">
    <property type="term" value="C:membrane"/>
    <property type="evidence" value="ECO:0007669"/>
    <property type="project" value="UniProtKB-SubCell"/>
</dbReference>
<evidence type="ECO:0000313" key="14">
    <source>
        <dbReference type="EMBL" id="SKB74942.1"/>
    </source>
</evidence>
<dbReference type="PROSITE" id="PS50283">
    <property type="entry name" value="NA_SOLUT_SYMP_3"/>
    <property type="match status" value="1"/>
</dbReference>
<dbReference type="Pfam" id="PF00512">
    <property type="entry name" value="HisKA"/>
    <property type="match status" value="1"/>
</dbReference>
<keyword evidence="9 12" id="KW-1133">Transmembrane helix</keyword>
<dbReference type="SUPFAM" id="SSF55874">
    <property type="entry name" value="ATPase domain of HSP90 chaperone/DNA topoisomerase II/histidine kinase"/>
    <property type="match status" value="1"/>
</dbReference>
<dbReference type="GO" id="GO:0022857">
    <property type="term" value="F:transmembrane transporter activity"/>
    <property type="evidence" value="ECO:0007669"/>
    <property type="project" value="InterPro"/>
</dbReference>
<keyword evidence="6" id="KW-0808">Transferase</keyword>
<feature type="transmembrane region" description="Helical" evidence="12">
    <location>
        <begin position="278"/>
        <end position="297"/>
    </location>
</feature>
<dbReference type="SUPFAM" id="SSF47384">
    <property type="entry name" value="Homodimeric domain of signal transducing histidine kinase"/>
    <property type="match status" value="1"/>
</dbReference>
<dbReference type="InterPro" id="IPR001734">
    <property type="entry name" value="Na/solute_symporter"/>
</dbReference>
<dbReference type="PANTHER" id="PTHR43711">
    <property type="entry name" value="TWO-COMPONENT HISTIDINE KINASE"/>
    <property type="match status" value="1"/>
</dbReference>
<dbReference type="FunFam" id="1.10.287.130:FF:000001">
    <property type="entry name" value="Two-component sensor histidine kinase"/>
    <property type="match status" value="1"/>
</dbReference>
<dbReference type="PRINTS" id="PR00344">
    <property type="entry name" value="BCTRLSENSOR"/>
</dbReference>
<dbReference type="PANTHER" id="PTHR43711:SF1">
    <property type="entry name" value="HISTIDINE KINASE 1"/>
    <property type="match status" value="1"/>
</dbReference>
<proteinExistence type="inferred from homology"/>
<dbReference type="STRING" id="619805.SAMN05660477_00994"/>